<dbReference type="EMBL" id="WNHS01000783">
    <property type="protein sequence ID" value="MTW25867.1"/>
    <property type="molecule type" value="Genomic_DNA"/>
</dbReference>
<dbReference type="PROSITE" id="PS51257">
    <property type="entry name" value="PROKAR_LIPOPROTEIN"/>
    <property type="match status" value="1"/>
</dbReference>
<evidence type="ECO:0000256" key="1">
    <source>
        <dbReference type="SAM" id="SignalP"/>
    </source>
</evidence>
<evidence type="ECO:0000313" key="3">
    <source>
        <dbReference type="Proteomes" id="UP000490982"/>
    </source>
</evidence>
<proteinExistence type="predicted"/>
<feature type="signal peptide" evidence="1">
    <location>
        <begin position="1"/>
        <end position="21"/>
    </location>
</feature>
<dbReference type="Proteomes" id="UP000490982">
    <property type="component" value="Unassembled WGS sequence"/>
</dbReference>
<feature type="non-terminal residue" evidence="2">
    <location>
        <position position="70"/>
    </location>
</feature>
<evidence type="ECO:0000313" key="2">
    <source>
        <dbReference type="EMBL" id="MTW25867.1"/>
    </source>
</evidence>
<organism evidence="2 3">
    <name type="scientific">Streptococcus pneumoniae</name>
    <dbReference type="NCBI Taxonomy" id="1313"/>
    <lineage>
        <taxon>Bacteria</taxon>
        <taxon>Bacillati</taxon>
        <taxon>Bacillota</taxon>
        <taxon>Bacilli</taxon>
        <taxon>Lactobacillales</taxon>
        <taxon>Streptococcaceae</taxon>
        <taxon>Streptococcus</taxon>
    </lineage>
</organism>
<name>A0A6G2DX76_STREE</name>
<gene>
    <name evidence="2" type="ORF">GM537_13910</name>
</gene>
<accession>A0A6G2DX76</accession>
<sequence length="70" mass="7649">MKKFLLATTLLLTLVLGGCQYLPWNKSAETPSDSTSETSVATPEIDYSSYNKVLDDYEKVAKGTLPTGMD</sequence>
<protein>
    <submittedName>
        <fullName evidence="2">Uncharacterized protein</fullName>
    </submittedName>
</protein>
<comment type="caution">
    <text evidence="2">The sequence shown here is derived from an EMBL/GenBank/DDBJ whole genome shotgun (WGS) entry which is preliminary data.</text>
</comment>
<dbReference type="AlphaFoldDB" id="A0A6G2DX76"/>
<keyword evidence="1" id="KW-0732">Signal</keyword>
<feature type="chain" id="PRO_5039445387" evidence="1">
    <location>
        <begin position="22"/>
        <end position="70"/>
    </location>
</feature>
<reference evidence="2 3" key="1">
    <citation type="submission" date="2019-11" db="EMBL/GenBank/DDBJ databases">
        <title>Growth characteristics of pneumococcus vary with the chemical composition of the capsule and with environmental conditions.</title>
        <authorList>
            <person name="Tothpal A."/>
            <person name="Desobry K."/>
            <person name="Joshi S."/>
            <person name="Wyllie A.L."/>
            <person name="Weinberger D.M."/>
        </authorList>
    </citation>
    <scope>NUCLEOTIDE SEQUENCE [LARGE SCALE GENOMIC DNA]</scope>
    <source>
        <strain evidence="3">pnumococcus23A</strain>
    </source>
</reference>